<dbReference type="Proteomes" id="UP001152797">
    <property type="component" value="Unassembled WGS sequence"/>
</dbReference>
<proteinExistence type="predicted"/>
<protein>
    <submittedName>
        <fullName evidence="1">Uncharacterized protein</fullName>
    </submittedName>
</protein>
<evidence type="ECO:0000313" key="1">
    <source>
        <dbReference type="EMBL" id="CAI3982049.1"/>
    </source>
</evidence>
<dbReference type="EMBL" id="CAMXCT030000680">
    <property type="protein sequence ID" value="CAL4769361.1"/>
    <property type="molecule type" value="Genomic_DNA"/>
</dbReference>
<dbReference type="EMBL" id="CAMXCT010000680">
    <property type="protein sequence ID" value="CAI3982049.1"/>
    <property type="molecule type" value="Genomic_DNA"/>
</dbReference>
<name>A0A9P1BZ03_9DINO</name>
<evidence type="ECO:0000313" key="2">
    <source>
        <dbReference type="EMBL" id="CAL4769361.1"/>
    </source>
</evidence>
<dbReference type="AlphaFoldDB" id="A0A9P1BZ03"/>
<accession>A0A9P1BZ03</accession>
<organism evidence="1">
    <name type="scientific">Cladocopium goreaui</name>
    <dbReference type="NCBI Taxonomy" id="2562237"/>
    <lineage>
        <taxon>Eukaryota</taxon>
        <taxon>Sar</taxon>
        <taxon>Alveolata</taxon>
        <taxon>Dinophyceae</taxon>
        <taxon>Suessiales</taxon>
        <taxon>Symbiodiniaceae</taxon>
        <taxon>Cladocopium</taxon>
    </lineage>
</organism>
<keyword evidence="3" id="KW-1185">Reference proteome</keyword>
<reference evidence="2 3" key="2">
    <citation type="submission" date="2024-05" db="EMBL/GenBank/DDBJ databases">
        <authorList>
            <person name="Chen Y."/>
            <person name="Shah S."/>
            <person name="Dougan E. K."/>
            <person name="Thang M."/>
            <person name="Chan C."/>
        </authorList>
    </citation>
    <scope>NUCLEOTIDE SEQUENCE [LARGE SCALE GENOMIC DNA]</scope>
</reference>
<comment type="caution">
    <text evidence="1">The sequence shown here is derived from an EMBL/GenBank/DDBJ whole genome shotgun (WGS) entry which is preliminary data.</text>
</comment>
<evidence type="ECO:0000313" key="3">
    <source>
        <dbReference type="Proteomes" id="UP001152797"/>
    </source>
</evidence>
<sequence>MADASASQVSMLSCGKSVAVHDVALGNSWHCLGTDPLSDPCHGTHGTHGTNRADQHVLNVLCFGKGHQLEGHQLWRGRIGAFKNRLEDFLDFFESISGIQFS</sequence>
<gene>
    <name evidence="1" type="ORF">C1SCF055_LOCUS9788</name>
</gene>
<dbReference type="EMBL" id="CAMXCT020000680">
    <property type="protein sequence ID" value="CAL1135424.1"/>
    <property type="molecule type" value="Genomic_DNA"/>
</dbReference>
<reference evidence="1" key="1">
    <citation type="submission" date="2022-10" db="EMBL/GenBank/DDBJ databases">
        <authorList>
            <person name="Chen Y."/>
            <person name="Dougan E. K."/>
            <person name="Chan C."/>
            <person name="Rhodes N."/>
            <person name="Thang M."/>
        </authorList>
    </citation>
    <scope>NUCLEOTIDE SEQUENCE</scope>
</reference>